<keyword evidence="6 7" id="KW-0472">Membrane</keyword>
<keyword evidence="5 7" id="KW-1133">Transmembrane helix</keyword>
<protein>
    <submittedName>
        <fullName evidence="9">ABC transporter permease</fullName>
    </submittedName>
</protein>
<dbReference type="CDD" id="cd06261">
    <property type="entry name" value="TM_PBP2"/>
    <property type="match status" value="1"/>
</dbReference>
<evidence type="ECO:0000256" key="3">
    <source>
        <dbReference type="ARBA" id="ARBA00022475"/>
    </source>
</evidence>
<comment type="caution">
    <text evidence="9">The sequence shown here is derived from an EMBL/GenBank/DDBJ whole genome shotgun (WGS) entry which is preliminary data.</text>
</comment>
<dbReference type="PANTHER" id="PTHR30465">
    <property type="entry name" value="INNER MEMBRANE ABC TRANSPORTER"/>
    <property type="match status" value="1"/>
</dbReference>
<evidence type="ECO:0000256" key="2">
    <source>
        <dbReference type="ARBA" id="ARBA00022448"/>
    </source>
</evidence>
<feature type="domain" description="ABC transmembrane type-1" evidence="8">
    <location>
        <begin position="144"/>
        <end position="354"/>
    </location>
</feature>
<feature type="transmembrane region" description="Helical" evidence="7">
    <location>
        <begin position="293"/>
        <end position="315"/>
    </location>
</feature>
<evidence type="ECO:0000256" key="7">
    <source>
        <dbReference type="RuleBase" id="RU363032"/>
    </source>
</evidence>
<evidence type="ECO:0000256" key="5">
    <source>
        <dbReference type="ARBA" id="ARBA00022989"/>
    </source>
</evidence>
<reference evidence="9" key="1">
    <citation type="journal article" date="2021" name="Genes Genomics">
        <title>Comparative genomic analysis of Mycoplasma anatis strains.</title>
        <authorList>
            <person name="Zhou Q."/>
            <person name="Mai K."/>
            <person name="Yang D."/>
            <person name="Liu J."/>
            <person name="Yan Z."/>
            <person name="Luo C."/>
            <person name="Tan Y."/>
            <person name="Cao S."/>
            <person name="Zhou Q."/>
            <person name="Chen L."/>
            <person name="Chen F."/>
        </authorList>
    </citation>
    <scope>NUCLEOTIDE SEQUENCE</scope>
    <source>
        <strain evidence="9">DP07</strain>
    </source>
</reference>
<comment type="subcellular location">
    <subcellularLocation>
        <location evidence="1 7">Cell membrane</location>
        <topology evidence="1 7">Multi-pass membrane protein</topology>
    </subcellularLocation>
</comment>
<proteinExistence type="inferred from homology"/>
<gene>
    <name evidence="9" type="ORF">MADP07_00634</name>
</gene>
<evidence type="ECO:0000256" key="6">
    <source>
        <dbReference type="ARBA" id="ARBA00023136"/>
    </source>
</evidence>
<keyword evidence="3" id="KW-1003">Cell membrane</keyword>
<organism evidence="9 10">
    <name type="scientific">Mycoplasmopsis anatis</name>
    <dbReference type="NCBI Taxonomy" id="171279"/>
    <lineage>
        <taxon>Bacteria</taxon>
        <taxon>Bacillati</taxon>
        <taxon>Mycoplasmatota</taxon>
        <taxon>Mycoplasmoidales</taxon>
        <taxon>Metamycoplasmataceae</taxon>
        <taxon>Mycoplasmopsis</taxon>
    </lineage>
</organism>
<feature type="transmembrane region" description="Helical" evidence="7">
    <location>
        <begin position="146"/>
        <end position="171"/>
    </location>
</feature>
<keyword evidence="2 7" id="KW-0813">Transport</keyword>
<feature type="transmembrane region" description="Helical" evidence="7">
    <location>
        <begin position="183"/>
        <end position="205"/>
    </location>
</feature>
<keyword evidence="4 7" id="KW-0812">Transmembrane</keyword>
<dbReference type="PANTHER" id="PTHR30465:SF0">
    <property type="entry name" value="OLIGOPEPTIDE TRANSPORT SYSTEM PERMEASE PROTEIN APPB"/>
    <property type="match status" value="1"/>
</dbReference>
<feature type="transmembrane region" description="Helical" evidence="7">
    <location>
        <begin position="335"/>
        <end position="361"/>
    </location>
</feature>
<dbReference type="AlphaFoldDB" id="A0A9Q3QF18"/>
<dbReference type="Pfam" id="PF00528">
    <property type="entry name" value="BPD_transp_1"/>
    <property type="match status" value="1"/>
</dbReference>
<evidence type="ECO:0000313" key="9">
    <source>
        <dbReference type="EMBL" id="MBW0602895.1"/>
    </source>
</evidence>
<dbReference type="Proteomes" id="UP000746160">
    <property type="component" value="Unassembled WGS sequence"/>
</dbReference>
<evidence type="ECO:0000256" key="4">
    <source>
        <dbReference type="ARBA" id="ARBA00022692"/>
    </source>
</evidence>
<evidence type="ECO:0000256" key="1">
    <source>
        <dbReference type="ARBA" id="ARBA00004651"/>
    </source>
</evidence>
<dbReference type="EMBL" id="JABZFG010000011">
    <property type="protein sequence ID" value="MBW0602895.1"/>
    <property type="molecule type" value="Genomic_DNA"/>
</dbReference>
<accession>A0A9Q3QF18</accession>
<evidence type="ECO:0000259" key="8">
    <source>
        <dbReference type="PROSITE" id="PS50928"/>
    </source>
</evidence>
<dbReference type="PROSITE" id="PS50928">
    <property type="entry name" value="ABC_TM1"/>
    <property type="match status" value="1"/>
</dbReference>
<evidence type="ECO:0000313" key="10">
    <source>
        <dbReference type="Proteomes" id="UP000746160"/>
    </source>
</evidence>
<dbReference type="GO" id="GO:0055085">
    <property type="term" value="P:transmembrane transport"/>
    <property type="evidence" value="ECO:0007669"/>
    <property type="project" value="InterPro"/>
</dbReference>
<feature type="transmembrane region" description="Helical" evidence="7">
    <location>
        <begin position="225"/>
        <end position="247"/>
    </location>
</feature>
<name>A0A9Q3QF18_9BACT</name>
<dbReference type="RefSeq" id="WP_218674801.1">
    <property type="nucleotide sequence ID" value="NZ_CP054878.1"/>
</dbReference>
<comment type="similarity">
    <text evidence="7">Belongs to the binding-protein-dependent transport system permease family.</text>
</comment>
<feature type="transmembrane region" description="Helical" evidence="7">
    <location>
        <begin position="9"/>
        <end position="27"/>
    </location>
</feature>
<dbReference type="GO" id="GO:0005886">
    <property type="term" value="C:plasma membrane"/>
    <property type="evidence" value="ECO:0007669"/>
    <property type="project" value="UniProtKB-SubCell"/>
</dbReference>
<dbReference type="InterPro" id="IPR000515">
    <property type="entry name" value="MetI-like"/>
</dbReference>
<sequence>MTKYILQRLGFALLTLVIIVFVVYLTVDIFSDNPFVKQFEAAITTSGDRNNSGGATDKGNIYDIAKPLFEKSVIHHLIPYKIEDWNDPWVKDHWIDQKMNPLLRFGYWIADLFDKERPFGLPYNDSIFANTKSNTIPEFYFKYIKFSLIISLPSFVISALIGVTLGIFAGYKRGSLFDSFINAFTLIFVALPSFIIAPIVISFMLKYFGVAPRFLNPESENDLSIYTTGQFVLSWTPPILVIVLGSLSGYISFTRNQIITVLTSNYVLIAKTKGIGNVEIFFKYVLRNISIPLAAVFIPSYIGLLSGSFIVETYWNVPGISKALIQAFPTGEINLIMFSTVLFTALGLFTSIIVDVSYTILDPRIKYGSNSGFDFITKLKIRRQRNKMYKIKEDL</sequence>